<organism evidence="2 3">
    <name type="scientific">Pontibacter lucknowensis</name>
    <dbReference type="NCBI Taxonomy" id="1077936"/>
    <lineage>
        <taxon>Bacteria</taxon>
        <taxon>Pseudomonadati</taxon>
        <taxon>Bacteroidota</taxon>
        <taxon>Cytophagia</taxon>
        <taxon>Cytophagales</taxon>
        <taxon>Hymenobacteraceae</taxon>
        <taxon>Pontibacter</taxon>
    </lineage>
</organism>
<keyword evidence="1" id="KW-1133">Transmembrane helix</keyword>
<dbReference type="Proteomes" id="UP000185924">
    <property type="component" value="Unassembled WGS sequence"/>
</dbReference>
<sequence>MLVATFSWLIYLIAAFVGLCVVSYFKLRPVMQRYGLGKFTVWAGALSFILLSFLLTYSSSLAIWRYYPKTSFDQAKWWEKPDKRYKMTEDLIARELLIGKNRSDVEKWLGTTGRENQRNERWKYYTGRLPGPFSLLPHVIDIEFKEGTVVRVTQYDDRH</sequence>
<keyword evidence="3" id="KW-1185">Reference proteome</keyword>
<dbReference type="OrthoDB" id="1139344at2"/>
<feature type="transmembrane region" description="Helical" evidence="1">
    <location>
        <begin position="6"/>
        <end position="27"/>
    </location>
</feature>
<dbReference type="AlphaFoldDB" id="A0A1N6ZZ07"/>
<evidence type="ECO:0008006" key="4">
    <source>
        <dbReference type="Google" id="ProtNLM"/>
    </source>
</evidence>
<proteinExistence type="predicted"/>
<feature type="transmembrane region" description="Helical" evidence="1">
    <location>
        <begin position="39"/>
        <end position="64"/>
    </location>
</feature>
<accession>A0A1N6ZZ07</accession>
<dbReference type="STRING" id="1077936.SAMN05421545_3108"/>
<name>A0A1N6ZZ07_9BACT</name>
<evidence type="ECO:0000313" key="2">
    <source>
        <dbReference type="EMBL" id="SIR31989.1"/>
    </source>
</evidence>
<evidence type="ECO:0000256" key="1">
    <source>
        <dbReference type="SAM" id="Phobius"/>
    </source>
</evidence>
<keyword evidence="1" id="KW-0812">Transmembrane</keyword>
<dbReference type="EMBL" id="FTNM01000005">
    <property type="protein sequence ID" value="SIR31989.1"/>
    <property type="molecule type" value="Genomic_DNA"/>
</dbReference>
<dbReference type="RefSeq" id="WP_076422760.1">
    <property type="nucleotide sequence ID" value="NZ_FTNM01000005.1"/>
</dbReference>
<protein>
    <recommendedName>
        <fullName evidence="4">SmpA / OmlA family protein</fullName>
    </recommendedName>
</protein>
<evidence type="ECO:0000313" key="3">
    <source>
        <dbReference type="Proteomes" id="UP000185924"/>
    </source>
</evidence>
<keyword evidence="1" id="KW-0472">Membrane</keyword>
<gene>
    <name evidence="2" type="ORF">SAMN05421545_3108</name>
</gene>
<reference evidence="3" key="1">
    <citation type="submission" date="2017-01" db="EMBL/GenBank/DDBJ databases">
        <authorList>
            <person name="Varghese N."/>
            <person name="Submissions S."/>
        </authorList>
    </citation>
    <scope>NUCLEOTIDE SEQUENCE [LARGE SCALE GENOMIC DNA]</scope>
    <source>
        <strain evidence="3">DM9</strain>
    </source>
</reference>